<evidence type="ECO:0000313" key="2">
    <source>
        <dbReference type="Proteomes" id="UP000663874"/>
    </source>
</evidence>
<evidence type="ECO:0000313" key="1">
    <source>
        <dbReference type="EMBL" id="CAF3637158.1"/>
    </source>
</evidence>
<dbReference type="EMBL" id="CAJOBE010000411">
    <property type="protein sequence ID" value="CAF3637158.1"/>
    <property type="molecule type" value="Genomic_DNA"/>
</dbReference>
<name>A0A818QIU8_9BILA</name>
<proteinExistence type="predicted"/>
<gene>
    <name evidence="1" type="ORF">FNK824_LOCUS5239</name>
</gene>
<protein>
    <submittedName>
        <fullName evidence="1">Uncharacterized protein</fullName>
    </submittedName>
</protein>
<accession>A0A818QIU8</accession>
<reference evidence="1" key="1">
    <citation type="submission" date="2021-02" db="EMBL/GenBank/DDBJ databases">
        <authorList>
            <person name="Nowell W R."/>
        </authorList>
    </citation>
    <scope>NUCLEOTIDE SEQUENCE</scope>
</reference>
<dbReference type="Proteomes" id="UP000663874">
    <property type="component" value="Unassembled WGS sequence"/>
</dbReference>
<sequence length="100" mass="11358">MTDQTLLAKALKTQFDGLPKFSGYPSKDVVRSLKAIKNITKANVESDNYVILENVLGKLTQSSAGLSFNNNEYNFKKCSDLEIALRQRYFSITRIHKKKL</sequence>
<dbReference type="AlphaFoldDB" id="A0A818QIU8"/>
<comment type="caution">
    <text evidence="1">The sequence shown here is derived from an EMBL/GenBank/DDBJ whole genome shotgun (WGS) entry which is preliminary data.</text>
</comment>
<organism evidence="1 2">
    <name type="scientific">Rotaria sordida</name>
    <dbReference type="NCBI Taxonomy" id="392033"/>
    <lineage>
        <taxon>Eukaryota</taxon>
        <taxon>Metazoa</taxon>
        <taxon>Spiralia</taxon>
        <taxon>Gnathifera</taxon>
        <taxon>Rotifera</taxon>
        <taxon>Eurotatoria</taxon>
        <taxon>Bdelloidea</taxon>
        <taxon>Philodinida</taxon>
        <taxon>Philodinidae</taxon>
        <taxon>Rotaria</taxon>
    </lineage>
</organism>